<gene>
    <name evidence="1" type="ORF">R1sor_005964</name>
</gene>
<protein>
    <submittedName>
        <fullName evidence="1">Uncharacterized protein</fullName>
    </submittedName>
</protein>
<name>A0ABD3HL22_9MARC</name>
<evidence type="ECO:0000313" key="2">
    <source>
        <dbReference type="Proteomes" id="UP001633002"/>
    </source>
</evidence>
<keyword evidence="2" id="KW-1185">Reference proteome</keyword>
<organism evidence="1 2">
    <name type="scientific">Riccia sorocarpa</name>
    <dbReference type="NCBI Taxonomy" id="122646"/>
    <lineage>
        <taxon>Eukaryota</taxon>
        <taxon>Viridiplantae</taxon>
        <taxon>Streptophyta</taxon>
        <taxon>Embryophyta</taxon>
        <taxon>Marchantiophyta</taxon>
        <taxon>Marchantiopsida</taxon>
        <taxon>Marchantiidae</taxon>
        <taxon>Marchantiales</taxon>
        <taxon>Ricciaceae</taxon>
        <taxon>Riccia</taxon>
    </lineage>
</organism>
<sequence>MEDGTLCLGEDITGGWTYGVPESAQSLRLALRTVLSITSGFIYPTALGSGAAMEGGTLCLGEDITGGWTYGVPESAQSLRLALRTVLSITSGFIYPTALPVSLLSPPSVSGAQTLRKLDACGLTLTMNSTCPGG</sequence>
<evidence type="ECO:0000313" key="1">
    <source>
        <dbReference type="EMBL" id="KAL3692313.1"/>
    </source>
</evidence>
<dbReference type="AlphaFoldDB" id="A0ABD3HL22"/>
<reference evidence="1 2" key="1">
    <citation type="submission" date="2024-09" db="EMBL/GenBank/DDBJ databases">
        <title>Chromosome-scale assembly of Riccia sorocarpa.</title>
        <authorList>
            <person name="Paukszto L."/>
        </authorList>
    </citation>
    <scope>NUCLEOTIDE SEQUENCE [LARGE SCALE GENOMIC DNA]</scope>
    <source>
        <strain evidence="1">LP-2024</strain>
        <tissue evidence="1">Aerial parts of the thallus</tissue>
    </source>
</reference>
<dbReference type="EMBL" id="JBJQOH010000003">
    <property type="protein sequence ID" value="KAL3692313.1"/>
    <property type="molecule type" value="Genomic_DNA"/>
</dbReference>
<dbReference type="Proteomes" id="UP001633002">
    <property type="component" value="Unassembled WGS sequence"/>
</dbReference>
<comment type="caution">
    <text evidence="1">The sequence shown here is derived from an EMBL/GenBank/DDBJ whole genome shotgun (WGS) entry which is preliminary data.</text>
</comment>
<proteinExistence type="predicted"/>
<accession>A0ABD3HL22</accession>